<gene>
    <name evidence="1" type="ORF">SDC9_59567</name>
</gene>
<dbReference type="AlphaFoldDB" id="A0A644XBS1"/>
<comment type="caution">
    <text evidence="1">The sequence shown here is derived from an EMBL/GenBank/DDBJ whole genome shotgun (WGS) entry which is preliminary data.</text>
</comment>
<proteinExistence type="predicted"/>
<evidence type="ECO:0008006" key="2">
    <source>
        <dbReference type="Google" id="ProtNLM"/>
    </source>
</evidence>
<dbReference type="Gene3D" id="3.40.50.1820">
    <property type="entry name" value="alpha/beta hydrolase"/>
    <property type="match status" value="1"/>
</dbReference>
<accession>A0A644XBS1</accession>
<protein>
    <recommendedName>
        <fullName evidence="2">Peptidase S9 prolyl oligopeptidase catalytic domain-containing protein</fullName>
    </recommendedName>
</protein>
<name>A0A644XBS1_9ZZZZ</name>
<evidence type="ECO:0000313" key="1">
    <source>
        <dbReference type="EMBL" id="MPM13211.1"/>
    </source>
</evidence>
<reference evidence="1" key="1">
    <citation type="submission" date="2019-08" db="EMBL/GenBank/DDBJ databases">
        <authorList>
            <person name="Kucharzyk K."/>
            <person name="Murdoch R.W."/>
            <person name="Higgins S."/>
            <person name="Loffler F."/>
        </authorList>
    </citation>
    <scope>NUCLEOTIDE SEQUENCE</scope>
</reference>
<dbReference type="InterPro" id="IPR029058">
    <property type="entry name" value="AB_hydrolase_fold"/>
</dbReference>
<sequence>MLTHLTDHGKKLNLPVSLPFSFFIYALDAVARVRAGYSVLKASPVKYIGNCSVPVLLIHGSDDNYAPFHMLGELFAAAPLPKQQLTVAGARHVESVTTNPALYWGTVDSFLVRYVSDK</sequence>
<organism evidence="1">
    <name type="scientific">bioreactor metagenome</name>
    <dbReference type="NCBI Taxonomy" id="1076179"/>
    <lineage>
        <taxon>unclassified sequences</taxon>
        <taxon>metagenomes</taxon>
        <taxon>ecological metagenomes</taxon>
    </lineage>
</organism>
<dbReference type="SUPFAM" id="SSF53474">
    <property type="entry name" value="alpha/beta-Hydrolases"/>
    <property type="match status" value="1"/>
</dbReference>
<dbReference type="EMBL" id="VSSQ01002083">
    <property type="protein sequence ID" value="MPM13211.1"/>
    <property type="molecule type" value="Genomic_DNA"/>
</dbReference>